<evidence type="ECO:0000313" key="13">
    <source>
        <dbReference type="EMBL" id="EKX74169.1"/>
    </source>
</evidence>
<keyword evidence="7" id="KW-0547">Nucleotide-binding</keyword>
<dbReference type="Gene3D" id="3.40.50.2020">
    <property type="match status" value="2"/>
</dbReference>
<evidence type="ECO:0000259" key="12">
    <source>
        <dbReference type="Pfam" id="PF13793"/>
    </source>
</evidence>
<keyword evidence="6" id="KW-0545">Nucleotide biosynthesis</keyword>
<dbReference type="PANTHER" id="PTHR10210:SF32">
    <property type="entry name" value="RIBOSE-PHOSPHATE PYROPHOSPHOKINASE 2"/>
    <property type="match status" value="1"/>
</dbReference>
<evidence type="ECO:0000256" key="3">
    <source>
        <dbReference type="ARBA" id="ARBA00013247"/>
    </source>
</evidence>
<dbReference type="NCBIfam" id="NF002320">
    <property type="entry name" value="PRK01259.1"/>
    <property type="match status" value="1"/>
</dbReference>
<proteinExistence type="inferred from homology"/>
<dbReference type="eggNOG" id="KOG1448">
    <property type="taxonomic scope" value="Eukaryota"/>
</dbReference>
<organism evidence="13 14">
    <name type="scientific">Theileria equi strain WA</name>
    <dbReference type="NCBI Taxonomy" id="1537102"/>
    <lineage>
        <taxon>Eukaryota</taxon>
        <taxon>Sar</taxon>
        <taxon>Alveolata</taxon>
        <taxon>Apicomplexa</taxon>
        <taxon>Aconoidasida</taxon>
        <taxon>Piroplasmida</taxon>
        <taxon>Theileriidae</taxon>
        <taxon>Theileria</taxon>
    </lineage>
</organism>
<evidence type="ECO:0000256" key="1">
    <source>
        <dbReference type="ARBA" id="ARBA00004996"/>
    </source>
</evidence>
<keyword evidence="4 13" id="KW-0808">Transferase</keyword>
<dbReference type="SMART" id="SM01400">
    <property type="entry name" value="Pribosyltran_N"/>
    <property type="match status" value="1"/>
</dbReference>
<dbReference type="Pfam" id="PF14572">
    <property type="entry name" value="Pribosyl_synth"/>
    <property type="match status" value="1"/>
</dbReference>
<dbReference type="Proteomes" id="UP000031512">
    <property type="component" value="Unassembled WGS sequence"/>
</dbReference>
<dbReference type="GO" id="GO:0006164">
    <property type="term" value="P:purine nucleotide biosynthetic process"/>
    <property type="evidence" value="ECO:0007669"/>
    <property type="project" value="TreeGrafter"/>
</dbReference>
<dbReference type="GeneID" id="15807617"/>
<dbReference type="STRING" id="1537102.L1LFX1"/>
<sequence length="323" mass="34983">MKEFRMFLSLCTESSVICHGNASVELAKKVSELTGIPLSNGYVKRFADGEICMDLGGFLNNKHVVIIQSTCPPVNDHLMELLLMISTAKRAGASQVTAVVPYFGYARQTDKHTPGAPISSADVCKMIETMGADRAFTLDFHSVVCCGFFSPRVQFESFLVHSVAIEHFLSLGLDSFSVVSPDAGALKRATAFSELFGEKLGEGSFVETICMTKVRTRANEVDKMDLTGDVKGKNVILVDDMVDTAGTLVKAAEMLVKAGAEKVFAFVTHGLFSGPALDRIKDSKFTSVVVTDSILHRKEVLECPKIKVISVAKFIANMLVGKP</sequence>
<dbReference type="GO" id="GO:0000287">
    <property type="term" value="F:magnesium ion binding"/>
    <property type="evidence" value="ECO:0007669"/>
    <property type="project" value="InterPro"/>
</dbReference>
<evidence type="ECO:0000256" key="9">
    <source>
        <dbReference type="ARBA" id="ARBA00022840"/>
    </source>
</evidence>
<dbReference type="EC" id="2.7.6.1" evidence="3"/>
<evidence type="ECO:0000256" key="2">
    <source>
        <dbReference type="ARBA" id="ARBA00006478"/>
    </source>
</evidence>
<dbReference type="OrthoDB" id="413572at2759"/>
<dbReference type="Pfam" id="PF13793">
    <property type="entry name" value="Pribosyltran_N"/>
    <property type="match status" value="1"/>
</dbReference>
<dbReference type="CDD" id="cd06223">
    <property type="entry name" value="PRTases_typeI"/>
    <property type="match status" value="1"/>
</dbReference>
<keyword evidence="8 13" id="KW-0418">Kinase</keyword>
<evidence type="ECO:0000256" key="5">
    <source>
        <dbReference type="ARBA" id="ARBA00022723"/>
    </source>
</evidence>
<comment type="pathway">
    <text evidence="1">Metabolic intermediate biosynthesis; 5-phospho-alpha-D-ribose 1-diphosphate biosynthesis; 5-phospho-alpha-D-ribose 1-diphosphate from D-ribose 5-phosphate (route I): step 1/1.</text>
</comment>
<dbReference type="AlphaFoldDB" id="L1LFX1"/>
<dbReference type="NCBIfam" id="TIGR01251">
    <property type="entry name" value="ribP_PPkin"/>
    <property type="match status" value="1"/>
</dbReference>
<comment type="caution">
    <text evidence="13">The sequence shown here is derived from an EMBL/GenBank/DDBJ whole genome shotgun (WGS) entry which is preliminary data.</text>
</comment>
<dbReference type="VEuPathDB" id="PiroplasmaDB:BEWA_042070"/>
<dbReference type="GO" id="GO:0005524">
    <property type="term" value="F:ATP binding"/>
    <property type="evidence" value="ECO:0007669"/>
    <property type="project" value="UniProtKB-KW"/>
</dbReference>
<dbReference type="RefSeq" id="XP_004833621.1">
    <property type="nucleotide sequence ID" value="XM_004833564.1"/>
</dbReference>
<protein>
    <recommendedName>
        <fullName evidence="3">ribose-phosphate diphosphokinase</fullName>
        <ecNumber evidence="3">2.7.6.1</ecNumber>
    </recommendedName>
</protein>
<evidence type="ECO:0000256" key="11">
    <source>
        <dbReference type="ARBA" id="ARBA00049535"/>
    </source>
</evidence>
<keyword evidence="5" id="KW-0479">Metal-binding</keyword>
<gene>
    <name evidence="13" type="ORF">BEWA_042070</name>
</gene>
<dbReference type="GO" id="GO:0005737">
    <property type="term" value="C:cytoplasm"/>
    <property type="evidence" value="ECO:0007669"/>
    <property type="project" value="TreeGrafter"/>
</dbReference>
<dbReference type="PANTHER" id="PTHR10210">
    <property type="entry name" value="RIBOSE-PHOSPHATE DIPHOSPHOKINASE FAMILY MEMBER"/>
    <property type="match status" value="1"/>
</dbReference>
<evidence type="ECO:0000256" key="4">
    <source>
        <dbReference type="ARBA" id="ARBA00022679"/>
    </source>
</evidence>
<evidence type="ECO:0000256" key="7">
    <source>
        <dbReference type="ARBA" id="ARBA00022741"/>
    </source>
</evidence>
<feature type="domain" description="Ribose-phosphate pyrophosphokinase N-terminal" evidence="12">
    <location>
        <begin position="16"/>
        <end position="131"/>
    </location>
</feature>
<dbReference type="SUPFAM" id="SSF53271">
    <property type="entry name" value="PRTase-like"/>
    <property type="match status" value="1"/>
</dbReference>
<dbReference type="FunFam" id="3.40.50.2020:FF:000007">
    <property type="entry name" value="Ribose-phosphate pyrophosphokinase"/>
    <property type="match status" value="1"/>
</dbReference>
<dbReference type="InterPro" id="IPR029099">
    <property type="entry name" value="Pribosyltran_N"/>
</dbReference>
<dbReference type="GO" id="GO:0004749">
    <property type="term" value="F:ribose phosphate diphosphokinase activity"/>
    <property type="evidence" value="ECO:0007669"/>
    <property type="project" value="UniProtKB-EC"/>
</dbReference>
<dbReference type="GO" id="GO:0006015">
    <property type="term" value="P:5-phosphoribose 1-diphosphate biosynthetic process"/>
    <property type="evidence" value="ECO:0007669"/>
    <property type="project" value="TreeGrafter"/>
</dbReference>
<evidence type="ECO:0000313" key="14">
    <source>
        <dbReference type="Proteomes" id="UP000031512"/>
    </source>
</evidence>
<evidence type="ECO:0000256" key="8">
    <source>
        <dbReference type="ARBA" id="ARBA00022777"/>
    </source>
</evidence>
<dbReference type="GO" id="GO:0016301">
    <property type="term" value="F:kinase activity"/>
    <property type="evidence" value="ECO:0007669"/>
    <property type="project" value="UniProtKB-KW"/>
</dbReference>
<evidence type="ECO:0000256" key="6">
    <source>
        <dbReference type="ARBA" id="ARBA00022727"/>
    </source>
</evidence>
<comment type="catalytic activity">
    <reaction evidence="11">
        <text>D-ribose 5-phosphate + ATP = 5-phospho-alpha-D-ribose 1-diphosphate + AMP + H(+)</text>
        <dbReference type="Rhea" id="RHEA:15609"/>
        <dbReference type="ChEBI" id="CHEBI:15378"/>
        <dbReference type="ChEBI" id="CHEBI:30616"/>
        <dbReference type="ChEBI" id="CHEBI:58017"/>
        <dbReference type="ChEBI" id="CHEBI:78346"/>
        <dbReference type="ChEBI" id="CHEBI:456215"/>
        <dbReference type="EC" id="2.7.6.1"/>
    </reaction>
</comment>
<comment type="similarity">
    <text evidence="2">Belongs to the ribose-phosphate pyrophosphokinase family.</text>
</comment>
<name>L1LFX1_THEEQ</name>
<dbReference type="InterPro" id="IPR000836">
    <property type="entry name" value="PRTase_dom"/>
</dbReference>
<dbReference type="GO" id="GO:0002189">
    <property type="term" value="C:ribose phosphate diphosphokinase complex"/>
    <property type="evidence" value="ECO:0007669"/>
    <property type="project" value="TreeGrafter"/>
</dbReference>
<keyword evidence="9" id="KW-0067">ATP-binding</keyword>
<accession>L1LFX1</accession>
<reference evidence="13 14" key="1">
    <citation type="journal article" date="2012" name="BMC Genomics">
        <title>Comparative genomic analysis and phylogenetic position of Theileria equi.</title>
        <authorList>
            <person name="Kappmeyer L.S."/>
            <person name="Thiagarajan M."/>
            <person name="Herndon D.R."/>
            <person name="Ramsay J.D."/>
            <person name="Caler E."/>
            <person name="Djikeng A."/>
            <person name="Gillespie J.J."/>
            <person name="Lau A.O."/>
            <person name="Roalson E.H."/>
            <person name="Silva J.C."/>
            <person name="Silva M.G."/>
            <person name="Suarez C.E."/>
            <person name="Ueti M.W."/>
            <person name="Nene V.M."/>
            <person name="Mealey R.H."/>
            <person name="Knowles D.P."/>
            <person name="Brayton K.A."/>
        </authorList>
    </citation>
    <scope>NUCLEOTIDE SEQUENCE [LARGE SCALE GENOMIC DNA]</scope>
    <source>
        <strain evidence="13 14">WA</strain>
    </source>
</reference>
<dbReference type="EMBL" id="ACOU01000002">
    <property type="protein sequence ID" value="EKX74169.1"/>
    <property type="molecule type" value="Genomic_DNA"/>
</dbReference>
<dbReference type="InterPro" id="IPR005946">
    <property type="entry name" value="Rib-P_diPkinase"/>
</dbReference>
<dbReference type="InterPro" id="IPR029057">
    <property type="entry name" value="PRTase-like"/>
</dbReference>
<keyword evidence="14" id="KW-1185">Reference proteome</keyword>
<dbReference type="KEGG" id="beq:BEWA_042070"/>
<evidence type="ECO:0000256" key="10">
    <source>
        <dbReference type="ARBA" id="ARBA00022842"/>
    </source>
</evidence>
<keyword evidence="10" id="KW-0460">Magnesium</keyword>